<dbReference type="AlphaFoldDB" id="A0A0B6YQR7"/>
<protein>
    <recommendedName>
        <fullName evidence="2">Ketoreductase (KR) domain-containing protein</fullName>
    </recommendedName>
</protein>
<dbReference type="SUPFAM" id="SSF51735">
    <property type="entry name" value="NAD(P)-binding Rossmann-fold domains"/>
    <property type="match status" value="1"/>
</dbReference>
<evidence type="ECO:0008006" key="2">
    <source>
        <dbReference type="Google" id="ProtNLM"/>
    </source>
</evidence>
<accession>A0A0B6YQR7</accession>
<reference evidence="1" key="1">
    <citation type="submission" date="2014-12" db="EMBL/GenBank/DDBJ databases">
        <title>Insight into the proteome of Arion vulgaris.</title>
        <authorList>
            <person name="Aradska J."/>
            <person name="Bulat T."/>
            <person name="Smidak R."/>
            <person name="Sarate P."/>
            <person name="Gangsoo J."/>
            <person name="Sialana F."/>
            <person name="Bilban M."/>
            <person name="Lubec G."/>
        </authorList>
    </citation>
    <scope>NUCLEOTIDE SEQUENCE</scope>
    <source>
        <tissue evidence="1">Skin</tissue>
    </source>
</reference>
<gene>
    <name evidence="1" type="primary">ORF32069</name>
</gene>
<dbReference type="Gene3D" id="3.40.50.720">
    <property type="entry name" value="NAD(P)-binding Rossmann-like Domain"/>
    <property type="match status" value="1"/>
</dbReference>
<feature type="non-terminal residue" evidence="1">
    <location>
        <position position="78"/>
    </location>
</feature>
<feature type="non-terminal residue" evidence="1">
    <location>
        <position position="1"/>
    </location>
</feature>
<evidence type="ECO:0000313" key="1">
    <source>
        <dbReference type="EMBL" id="CEK58126.1"/>
    </source>
</evidence>
<sequence>YQHSNMTDSILNKKSVCVVTGPTRGLGRSIAYHLASKLPKDSLFILLSRNEPLLNNISDLIMQREGIRAITSVFDQGS</sequence>
<name>A0A0B6YQR7_9EUPU</name>
<proteinExistence type="predicted"/>
<organism evidence="1">
    <name type="scientific">Arion vulgaris</name>
    <dbReference type="NCBI Taxonomy" id="1028688"/>
    <lineage>
        <taxon>Eukaryota</taxon>
        <taxon>Metazoa</taxon>
        <taxon>Spiralia</taxon>
        <taxon>Lophotrochozoa</taxon>
        <taxon>Mollusca</taxon>
        <taxon>Gastropoda</taxon>
        <taxon>Heterobranchia</taxon>
        <taxon>Euthyneura</taxon>
        <taxon>Panpulmonata</taxon>
        <taxon>Eupulmonata</taxon>
        <taxon>Stylommatophora</taxon>
        <taxon>Helicina</taxon>
        <taxon>Arionoidea</taxon>
        <taxon>Arionidae</taxon>
        <taxon>Arion</taxon>
    </lineage>
</organism>
<dbReference type="EMBL" id="HACG01011261">
    <property type="protein sequence ID" value="CEK58126.1"/>
    <property type="molecule type" value="Transcribed_RNA"/>
</dbReference>
<dbReference type="InterPro" id="IPR036291">
    <property type="entry name" value="NAD(P)-bd_dom_sf"/>
</dbReference>